<protein>
    <submittedName>
        <fullName evidence="1">Uncharacterized protein</fullName>
    </submittedName>
</protein>
<proteinExistence type="predicted"/>
<evidence type="ECO:0000313" key="2">
    <source>
        <dbReference type="Proteomes" id="UP000219193"/>
    </source>
</evidence>
<reference evidence="2" key="1">
    <citation type="submission" date="2017-09" db="EMBL/GenBank/DDBJ databases">
        <authorList>
            <person name="Varghese N."/>
            <person name="Submissions S."/>
        </authorList>
    </citation>
    <scope>NUCLEOTIDE SEQUENCE [LARGE SCALE GENOMIC DNA]</scope>
    <source>
        <strain evidence="2">CGMCC 1.12641</strain>
    </source>
</reference>
<dbReference type="OrthoDB" id="1453824at2"/>
<dbReference type="RefSeq" id="WP_097055555.1">
    <property type="nucleotide sequence ID" value="NZ_OCMF01000001.1"/>
</dbReference>
<accession>A0A285X3D8</accession>
<dbReference type="Proteomes" id="UP000219193">
    <property type="component" value="Unassembled WGS sequence"/>
</dbReference>
<dbReference type="AlphaFoldDB" id="A0A285X3D8"/>
<evidence type="ECO:0000313" key="1">
    <source>
        <dbReference type="EMBL" id="SOC79853.1"/>
    </source>
</evidence>
<sequence length="78" mass="9120">MKPNVLKKITIGNPLINFGKTEEYNRYQEIDNDEELAKFYHQLLDECPEKSTTYESFLFAMIGFSTGVNINTKHLFKI</sequence>
<name>A0A285X3D8_9FLAO</name>
<gene>
    <name evidence="1" type="ORF">SAMN06296241_1391</name>
</gene>
<organism evidence="1 2">
    <name type="scientific">Salinimicrobium sediminis</name>
    <dbReference type="NCBI Taxonomy" id="1343891"/>
    <lineage>
        <taxon>Bacteria</taxon>
        <taxon>Pseudomonadati</taxon>
        <taxon>Bacteroidota</taxon>
        <taxon>Flavobacteriia</taxon>
        <taxon>Flavobacteriales</taxon>
        <taxon>Flavobacteriaceae</taxon>
        <taxon>Salinimicrobium</taxon>
    </lineage>
</organism>
<keyword evidence="2" id="KW-1185">Reference proteome</keyword>
<dbReference type="EMBL" id="OCMF01000001">
    <property type="protein sequence ID" value="SOC79853.1"/>
    <property type="molecule type" value="Genomic_DNA"/>
</dbReference>